<dbReference type="PANTHER" id="PTHR38165:SF1">
    <property type="entry name" value="GLUCANASE B"/>
    <property type="match status" value="1"/>
</dbReference>
<feature type="domain" description="GH64" evidence="1">
    <location>
        <begin position="341"/>
        <end position="702"/>
    </location>
</feature>
<proteinExistence type="predicted"/>
<protein>
    <recommendedName>
        <fullName evidence="1">GH64 domain-containing protein</fullName>
    </recommendedName>
</protein>
<dbReference type="PROSITE" id="PS52006">
    <property type="entry name" value="GH64"/>
    <property type="match status" value="1"/>
</dbReference>
<name>A0A9P8DHY3_9HYPO</name>
<dbReference type="PANTHER" id="PTHR38165">
    <property type="match status" value="1"/>
</dbReference>
<gene>
    <name evidence="2" type="ORF">J7337_005055</name>
</gene>
<dbReference type="Gene3D" id="2.60.110.10">
    <property type="entry name" value="Thaumatin"/>
    <property type="match status" value="1"/>
</dbReference>
<dbReference type="CDD" id="cd09220">
    <property type="entry name" value="GH64-GluB-like"/>
    <property type="match status" value="1"/>
</dbReference>
<dbReference type="InterPro" id="IPR042517">
    <property type="entry name" value="Glyco_hydro_64_N_2"/>
</dbReference>
<sequence>MSKPIVLHLGDDIKWNHDLYKTFTSHFEIKRSHSMSRPDFINALKQKAFGDFFAIYRPFWNTGGEMGNWDDELISLLPASCKIYASAGAGFDWVDTAALAKRGITYCNAAAACTESVADAAIWLIISVFRNLSWSSTAARSGDKDKFIDANKNLAPVSRNPSGFTLGIIGFGRIGRRIAEKAYKALDMKIIYNDIAQMPSSLEEPLNAEFKSSDALLAEADCVVVATPFAGETLLNKAGLSRMKRGAKLVNIARGKLINEADLVEALSSGHLSGAGLDVFENEPYISPELLKMKNVELLSHNAGASLDSHIGFEKLGMENIMEFWKTGKAISPVNAHLIKQSKFGGNVRAYISGLDSDGTVVFIGASGNLVYPKSGGSKVPVEIKDNIAIPLPAQGQTLEFTVPISMSSGRVYFANEDLHFFVVDIGTGDGLVQPSVTNLQDPSAGVDWGFVEFTYTNGVLYANISYVDFVGIPLGMGLSLKDGSTQSCAGLESGAVSKICDDLVKQKDKDGRAWTFMCIANAQGKPVRVLSPGNQYDLEPITFGDYWDTYVNDVWNKYSSQDLIINTQSEAGNVKCRVTGDQLTCDGDNRGYGKPNTKDIWGCNSGPFTVMEGDNAVHAAVVPRLCAAFVRTTLLVDGGDTQPKLGQESYYKNDPTSHYSRIVHSYEVDGKGYAFPYDDVNPDGNENASGVVSGEPETLTIFVGGPSA</sequence>
<dbReference type="InterPro" id="IPR006139">
    <property type="entry name" value="D-isomer_2_OHA_DH_cat_dom"/>
</dbReference>
<evidence type="ECO:0000313" key="2">
    <source>
        <dbReference type="EMBL" id="KAG9502229.1"/>
    </source>
</evidence>
<dbReference type="InterPro" id="IPR036291">
    <property type="entry name" value="NAD(P)-bd_dom_sf"/>
</dbReference>
<dbReference type="Gene3D" id="3.40.50.720">
    <property type="entry name" value="NAD(P)-binding Rossmann-like Domain"/>
    <property type="match status" value="2"/>
</dbReference>
<dbReference type="RefSeq" id="XP_044681229.1">
    <property type="nucleotide sequence ID" value="XM_044822738.1"/>
</dbReference>
<dbReference type="InterPro" id="IPR037398">
    <property type="entry name" value="Glyco_hydro_64_fam"/>
</dbReference>
<dbReference type="CDD" id="cd12168">
    <property type="entry name" value="Mand_dh_like"/>
    <property type="match status" value="1"/>
</dbReference>
<evidence type="ECO:0000259" key="1">
    <source>
        <dbReference type="PROSITE" id="PS52006"/>
    </source>
</evidence>
<dbReference type="InterPro" id="IPR032477">
    <property type="entry name" value="Glyco_hydro_64"/>
</dbReference>
<dbReference type="Pfam" id="PF02826">
    <property type="entry name" value="2-Hacid_dh_C"/>
    <property type="match status" value="1"/>
</dbReference>
<dbReference type="SUPFAM" id="SSF51735">
    <property type="entry name" value="NAD(P)-binding Rossmann-fold domains"/>
    <property type="match status" value="1"/>
</dbReference>
<dbReference type="InterPro" id="IPR006140">
    <property type="entry name" value="D-isomer_DH_NAD-bd"/>
</dbReference>
<dbReference type="Pfam" id="PF00389">
    <property type="entry name" value="2-Hacid_dh"/>
    <property type="match status" value="1"/>
</dbReference>
<reference evidence="2" key="1">
    <citation type="journal article" date="2021" name="Mol. Plant Microbe Interact.">
        <title>Telomere to telomere genome assembly of Fusarium musae F31, causal agent of crown rot disease of banana.</title>
        <authorList>
            <person name="Degradi L."/>
            <person name="Tava V."/>
            <person name="Kunova A."/>
            <person name="Cortesi P."/>
            <person name="Saracchi M."/>
            <person name="Pasquali M."/>
        </authorList>
    </citation>
    <scope>NUCLEOTIDE SEQUENCE</scope>
    <source>
        <strain evidence="2">F31</strain>
    </source>
</reference>
<dbReference type="Pfam" id="PF16483">
    <property type="entry name" value="Glyco_hydro_64"/>
    <property type="match status" value="1"/>
</dbReference>
<keyword evidence="3" id="KW-1185">Reference proteome</keyword>
<dbReference type="KEGG" id="fmu:J7337_005055"/>
<organism evidence="2 3">
    <name type="scientific">Fusarium musae</name>
    <dbReference type="NCBI Taxonomy" id="1042133"/>
    <lineage>
        <taxon>Eukaryota</taxon>
        <taxon>Fungi</taxon>
        <taxon>Dikarya</taxon>
        <taxon>Ascomycota</taxon>
        <taxon>Pezizomycotina</taxon>
        <taxon>Sordariomycetes</taxon>
        <taxon>Hypocreomycetidae</taxon>
        <taxon>Hypocreales</taxon>
        <taxon>Nectriaceae</taxon>
        <taxon>Fusarium</taxon>
    </lineage>
</organism>
<evidence type="ECO:0000313" key="3">
    <source>
        <dbReference type="Proteomes" id="UP000827133"/>
    </source>
</evidence>
<comment type="caution">
    <text evidence="2">The sequence shown here is derived from an EMBL/GenBank/DDBJ whole genome shotgun (WGS) entry which is preliminary data.</text>
</comment>
<dbReference type="Gene3D" id="3.30.920.50">
    <property type="entry name" value="Beta-1,3-glucanase, C-terminal domain"/>
    <property type="match status" value="1"/>
</dbReference>
<dbReference type="Proteomes" id="UP000827133">
    <property type="component" value="Unassembled WGS sequence"/>
</dbReference>
<accession>A0A9P8DHY3</accession>
<dbReference type="GO" id="GO:0051287">
    <property type="term" value="F:NAD binding"/>
    <property type="evidence" value="ECO:0007669"/>
    <property type="project" value="InterPro"/>
</dbReference>
<dbReference type="EMBL" id="JAHBCI010000004">
    <property type="protein sequence ID" value="KAG9502229.1"/>
    <property type="molecule type" value="Genomic_DNA"/>
</dbReference>
<dbReference type="FunFam" id="3.40.50.720:FF:000234">
    <property type="entry name" value="2-hydroxyacid dehydrogenase, putative"/>
    <property type="match status" value="1"/>
</dbReference>
<dbReference type="InterPro" id="IPR037176">
    <property type="entry name" value="Osmotin/thaumatin-like_sf"/>
</dbReference>
<dbReference type="GO" id="GO:0016616">
    <property type="term" value="F:oxidoreductase activity, acting on the CH-OH group of donors, NAD or NADP as acceptor"/>
    <property type="evidence" value="ECO:0007669"/>
    <property type="project" value="InterPro"/>
</dbReference>
<dbReference type="SUPFAM" id="SSF52283">
    <property type="entry name" value="Formate/glycerate dehydrogenase catalytic domain-like"/>
    <property type="match status" value="1"/>
</dbReference>
<dbReference type="GeneID" id="68312911"/>
<dbReference type="AlphaFoldDB" id="A0A9P8DHY3"/>